<evidence type="ECO:0000256" key="5">
    <source>
        <dbReference type="ARBA" id="ARBA00038359"/>
    </source>
</evidence>
<reference evidence="8" key="1">
    <citation type="journal article" date="2020" name="Stud. Mycol.">
        <title>101 Dothideomycetes genomes: a test case for predicting lifestyles and emergence of pathogens.</title>
        <authorList>
            <person name="Haridas S."/>
            <person name="Albert R."/>
            <person name="Binder M."/>
            <person name="Bloem J."/>
            <person name="Labutti K."/>
            <person name="Salamov A."/>
            <person name="Andreopoulos B."/>
            <person name="Baker S."/>
            <person name="Barry K."/>
            <person name="Bills G."/>
            <person name="Bluhm B."/>
            <person name="Cannon C."/>
            <person name="Castanera R."/>
            <person name="Culley D."/>
            <person name="Daum C."/>
            <person name="Ezra D."/>
            <person name="Gonzalez J."/>
            <person name="Henrissat B."/>
            <person name="Kuo A."/>
            <person name="Liang C."/>
            <person name="Lipzen A."/>
            <person name="Lutzoni F."/>
            <person name="Magnuson J."/>
            <person name="Mondo S."/>
            <person name="Nolan M."/>
            <person name="Ohm R."/>
            <person name="Pangilinan J."/>
            <person name="Park H.-J."/>
            <person name="Ramirez L."/>
            <person name="Alfaro M."/>
            <person name="Sun H."/>
            <person name="Tritt A."/>
            <person name="Yoshinaga Y."/>
            <person name="Zwiers L.-H."/>
            <person name="Turgeon B."/>
            <person name="Goodwin S."/>
            <person name="Spatafora J."/>
            <person name="Crous P."/>
            <person name="Grigoriev I."/>
        </authorList>
    </citation>
    <scope>NUCLEOTIDE SEQUENCE</scope>
    <source>
        <strain evidence="8">CBS 260.36</strain>
    </source>
</reference>
<feature type="transmembrane region" description="Helical" evidence="6">
    <location>
        <begin position="212"/>
        <end position="232"/>
    </location>
</feature>
<feature type="transmembrane region" description="Helical" evidence="6">
    <location>
        <begin position="48"/>
        <end position="70"/>
    </location>
</feature>
<keyword evidence="3 6" id="KW-1133">Transmembrane helix</keyword>
<accession>A0A9P4IZT4</accession>
<evidence type="ECO:0000313" key="9">
    <source>
        <dbReference type="Proteomes" id="UP000799439"/>
    </source>
</evidence>
<feature type="transmembrane region" description="Helical" evidence="6">
    <location>
        <begin position="14"/>
        <end position="36"/>
    </location>
</feature>
<dbReference type="OrthoDB" id="3934549at2759"/>
<dbReference type="InterPro" id="IPR052337">
    <property type="entry name" value="SAT4-like"/>
</dbReference>
<comment type="subcellular location">
    <subcellularLocation>
        <location evidence="1">Membrane</location>
        <topology evidence="1">Multi-pass membrane protein</topology>
    </subcellularLocation>
</comment>
<evidence type="ECO:0000256" key="4">
    <source>
        <dbReference type="ARBA" id="ARBA00023136"/>
    </source>
</evidence>
<evidence type="ECO:0000256" key="3">
    <source>
        <dbReference type="ARBA" id="ARBA00022989"/>
    </source>
</evidence>
<comment type="caution">
    <text evidence="8">The sequence shown here is derived from an EMBL/GenBank/DDBJ whole genome shotgun (WGS) entry which is preliminary data.</text>
</comment>
<feature type="domain" description="Rhodopsin" evidence="7">
    <location>
        <begin position="33"/>
        <end position="274"/>
    </location>
</feature>
<dbReference type="Pfam" id="PF20684">
    <property type="entry name" value="Fung_rhodopsin"/>
    <property type="match status" value="1"/>
</dbReference>
<comment type="similarity">
    <text evidence="5">Belongs to the SAT4 family.</text>
</comment>
<sequence length="342" mass="38153">MSTSTSLVGGVGPALLWTLWALTFVALLLVGLRGYAASRKNNRWRWDFIWIVLAVTCGLLASIFVTFAVMKGLGNHMTRLNLEQIYDLLRLSYFAIYMGTLSIAFSKFAVTALLLDVQQGSQNKFRRYILWAVVVIFTITTLLEIFLTAFQCHPLSKVWRVADPGSCPAQREARTISYVHSIIGGLTDVLLALFPISIVWNLQTTLQVKIGFCALMGLGVLPAIASFARYHLLHRMYAVQDTSYAEGLFMIWAAVEVGSLIILGSIPPLRPLFMRIAYGESKIRISHGASSRMPTRLASQVGTELATSNDKRVAKIVQNMDEEERILVSRSYEVETGYNRTC</sequence>
<dbReference type="GO" id="GO:0016020">
    <property type="term" value="C:membrane"/>
    <property type="evidence" value="ECO:0007669"/>
    <property type="project" value="UniProtKB-SubCell"/>
</dbReference>
<evidence type="ECO:0000256" key="1">
    <source>
        <dbReference type="ARBA" id="ARBA00004141"/>
    </source>
</evidence>
<evidence type="ECO:0000256" key="6">
    <source>
        <dbReference type="SAM" id="Phobius"/>
    </source>
</evidence>
<keyword evidence="4 6" id="KW-0472">Membrane</keyword>
<dbReference type="Proteomes" id="UP000799439">
    <property type="component" value="Unassembled WGS sequence"/>
</dbReference>
<feature type="transmembrane region" description="Helical" evidence="6">
    <location>
        <begin position="244"/>
        <end position="266"/>
    </location>
</feature>
<proteinExistence type="inferred from homology"/>
<dbReference type="InterPro" id="IPR049326">
    <property type="entry name" value="Rhodopsin_dom_fungi"/>
</dbReference>
<gene>
    <name evidence="8" type="ORF">K461DRAFT_322740</name>
</gene>
<keyword evidence="2 6" id="KW-0812">Transmembrane</keyword>
<name>A0A9P4IZT4_9PEZI</name>
<feature type="transmembrane region" description="Helical" evidence="6">
    <location>
        <begin position="90"/>
        <end position="116"/>
    </location>
</feature>
<dbReference type="PANTHER" id="PTHR33048:SF146">
    <property type="entry name" value="INTEGRAL MEMBRANE PROTEIN"/>
    <property type="match status" value="1"/>
</dbReference>
<feature type="transmembrane region" description="Helical" evidence="6">
    <location>
        <begin position="178"/>
        <end position="200"/>
    </location>
</feature>
<dbReference type="AlphaFoldDB" id="A0A9P4IZT4"/>
<dbReference type="PANTHER" id="PTHR33048">
    <property type="entry name" value="PTH11-LIKE INTEGRAL MEMBRANE PROTEIN (AFU_ORTHOLOGUE AFUA_5G11245)"/>
    <property type="match status" value="1"/>
</dbReference>
<dbReference type="EMBL" id="ML996088">
    <property type="protein sequence ID" value="KAF2151505.1"/>
    <property type="molecule type" value="Genomic_DNA"/>
</dbReference>
<feature type="transmembrane region" description="Helical" evidence="6">
    <location>
        <begin position="128"/>
        <end position="150"/>
    </location>
</feature>
<evidence type="ECO:0000259" key="7">
    <source>
        <dbReference type="Pfam" id="PF20684"/>
    </source>
</evidence>
<evidence type="ECO:0000256" key="2">
    <source>
        <dbReference type="ARBA" id="ARBA00022692"/>
    </source>
</evidence>
<evidence type="ECO:0000313" key="8">
    <source>
        <dbReference type="EMBL" id="KAF2151505.1"/>
    </source>
</evidence>
<protein>
    <recommendedName>
        <fullName evidence="7">Rhodopsin domain-containing protein</fullName>
    </recommendedName>
</protein>
<keyword evidence="9" id="KW-1185">Reference proteome</keyword>
<organism evidence="8 9">
    <name type="scientific">Myriangium duriaei CBS 260.36</name>
    <dbReference type="NCBI Taxonomy" id="1168546"/>
    <lineage>
        <taxon>Eukaryota</taxon>
        <taxon>Fungi</taxon>
        <taxon>Dikarya</taxon>
        <taxon>Ascomycota</taxon>
        <taxon>Pezizomycotina</taxon>
        <taxon>Dothideomycetes</taxon>
        <taxon>Dothideomycetidae</taxon>
        <taxon>Myriangiales</taxon>
        <taxon>Myriangiaceae</taxon>
        <taxon>Myriangium</taxon>
    </lineage>
</organism>